<organism evidence="10 11">
    <name type="scientific">Ancylobacter radicis</name>
    <dbReference type="NCBI Taxonomy" id="2836179"/>
    <lineage>
        <taxon>Bacteria</taxon>
        <taxon>Pseudomonadati</taxon>
        <taxon>Pseudomonadota</taxon>
        <taxon>Alphaproteobacteria</taxon>
        <taxon>Hyphomicrobiales</taxon>
        <taxon>Xanthobacteraceae</taxon>
        <taxon>Ancylobacter</taxon>
    </lineage>
</organism>
<dbReference type="InterPro" id="IPR012340">
    <property type="entry name" value="NA-bd_OB-fold"/>
</dbReference>
<feature type="domain" description="ABC transporter" evidence="9">
    <location>
        <begin position="32"/>
        <end position="262"/>
    </location>
</feature>
<keyword evidence="6 8" id="KW-1278">Translocase</keyword>
<dbReference type="NCBIfam" id="TIGR01187">
    <property type="entry name" value="potA"/>
    <property type="match status" value="1"/>
</dbReference>
<dbReference type="InterPro" id="IPR003593">
    <property type="entry name" value="AAA+_ATPase"/>
</dbReference>
<keyword evidence="1 8" id="KW-0813">Transport</keyword>
<dbReference type="InterPro" id="IPR017871">
    <property type="entry name" value="ABC_transporter-like_CS"/>
</dbReference>
<dbReference type="InterPro" id="IPR050093">
    <property type="entry name" value="ABC_SmlMolc_Importer"/>
</dbReference>
<evidence type="ECO:0000256" key="3">
    <source>
        <dbReference type="ARBA" id="ARBA00022519"/>
    </source>
</evidence>
<dbReference type="PANTHER" id="PTHR42781:SF5">
    <property type="entry name" value="PUTRESCINE TRANSPORT ATP-BINDING PROTEIN POTG"/>
    <property type="match status" value="1"/>
</dbReference>
<dbReference type="SUPFAM" id="SSF52540">
    <property type="entry name" value="P-loop containing nucleoside triphosphate hydrolases"/>
    <property type="match status" value="1"/>
</dbReference>
<dbReference type="Gene3D" id="3.40.50.300">
    <property type="entry name" value="P-loop containing nucleotide triphosphate hydrolases"/>
    <property type="match status" value="1"/>
</dbReference>
<dbReference type="PROSITE" id="PS50893">
    <property type="entry name" value="ABC_TRANSPORTER_2"/>
    <property type="match status" value="1"/>
</dbReference>
<dbReference type="InterPro" id="IPR027417">
    <property type="entry name" value="P-loop_NTPase"/>
</dbReference>
<evidence type="ECO:0000256" key="8">
    <source>
        <dbReference type="RuleBase" id="RU364083"/>
    </source>
</evidence>
<dbReference type="Gene3D" id="2.40.50.140">
    <property type="entry name" value="Nucleic acid-binding proteins"/>
    <property type="match status" value="1"/>
</dbReference>
<evidence type="ECO:0000256" key="4">
    <source>
        <dbReference type="ARBA" id="ARBA00022741"/>
    </source>
</evidence>
<comment type="catalytic activity">
    <reaction evidence="8">
        <text>ATP + H2O + polyamine-[polyamine-binding protein]Side 1 = ADP + phosphate + polyamineSide 2 + [polyamine-binding protein]Side 1.</text>
        <dbReference type="EC" id="7.6.2.11"/>
    </reaction>
</comment>
<dbReference type="InterPro" id="IPR013611">
    <property type="entry name" value="Transp-assoc_OB_typ2"/>
</dbReference>
<dbReference type="Pfam" id="PF08402">
    <property type="entry name" value="TOBE_2"/>
    <property type="match status" value="1"/>
</dbReference>
<dbReference type="InterPro" id="IPR005893">
    <property type="entry name" value="PotA-like"/>
</dbReference>
<dbReference type="InterPro" id="IPR008995">
    <property type="entry name" value="Mo/tungstate-bd_C_term_dom"/>
</dbReference>
<protein>
    <recommendedName>
        <fullName evidence="8">Spermidine/putrescine import ATP-binding protein PotA</fullName>
        <ecNumber evidence="8">7.6.2.11</ecNumber>
    </recommendedName>
</protein>
<dbReference type="SUPFAM" id="SSF50331">
    <property type="entry name" value="MOP-like"/>
    <property type="match status" value="1"/>
</dbReference>
<evidence type="ECO:0000256" key="2">
    <source>
        <dbReference type="ARBA" id="ARBA00022475"/>
    </source>
</evidence>
<dbReference type="EMBL" id="JAHCQH010000015">
    <property type="protein sequence ID" value="MBS9477097.1"/>
    <property type="molecule type" value="Genomic_DNA"/>
</dbReference>
<proteinExistence type="inferred from homology"/>
<evidence type="ECO:0000256" key="7">
    <source>
        <dbReference type="ARBA" id="ARBA00023136"/>
    </source>
</evidence>
<keyword evidence="11" id="KW-1185">Reference proteome</keyword>
<dbReference type="EC" id="7.6.2.11" evidence="8"/>
<accession>A0ABS5R6G7</accession>
<keyword evidence="7 8" id="KW-0472">Membrane</keyword>
<evidence type="ECO:0000313" key="10">
    <source>
        <dbReference type="EMBL" id="MBS9477097.1"/>
    </source>
</evidence>
<dbReference type="GO" id="GO:0005524">
    <property type="term" value="F:ATP binding"/>
    <property type="evidence" value="ECO:0007669"/>
    <property type="project" value="UniProtKB-KW"/>
</dbReference>
<dbReference type="PROSITE" id="PS00211">
    <property type="entry name" value="ABC_TRANSPORTER_1"/>
    <property type="match status" value="1"/>
</dbReference>
<comment type="subunit">
    <text evidence="8">The complex is composed of two ATP-binding proteins (PotA), two transmembrane proteins (PotB and PotC) and a solute-binding protein (PotD).</text>
</comment>
<gene>
    <name evidence="8" type="primary">potA</name>
    <name evidence="10" type="ORF">KIP89_08255</name>
</gene>
<keyword evidence="2 8" id="KW-1003">Cell membrane</keyword>
<evidence type="ECO:0000256" key="6">
    <source>
        <dbReference type="ARBA" id="ARBA00022967"/>
    </source>
</evidence>
<keyword evidence="5 8" id="KW-0067">ATP-binding</keyword>
<keyword evidence="3" id="KW-0997">Cell inner membrane</keyword>
<dbReference type="Pfam" id="PF00005">
    <property type="entry name" value="ABC_tran"/>
    <property type="match status" value="1"/>
</dbReference>
<evidence type="ECO:0000259" key="9">
    <source>
        <dbReference type="PROSITE" id="PS50893"/>
    </source>
</evidence>
<evidence type="ECO:0000313" key="11">
    <source>
        <dbReference type="Proteomes" id="UP001166585"/>
    </source>
</evidence>
<comment type="caution">
    <text evidence="10">The sequence shown here is derived from an EMBL/GenBank/DDBJ whole genome shotgun (WGS) entry which is preliminary data.</text>
</comment>
<dbReference type="SMART" id="SM00382">
    <property type="entry name" value="AAA"/>
    <property type="match status" value="1"/>
</dbReference>
<comment type="similarity">
    <text evidence="8">Belongs to the ABC transporter superfamily. Spermidine/putrescine importer (TC 3.A.1.11.1) family.</text>
</comment>
<name>A0ABS5R6G7_9HYPH</name>
<dbReference type="RefSeq" id="WP_213754902.1">
    <property type="nucleotide sequence ID" value="NZ_JAHCQH010000015.1"/>
</dbReference>
<evidence type="ECO:0000256" key="5">
    <source>
        <dbReference type="ARBA" id="ARBA00022840"/>
    </source>
</evidence>
<dbReference type="InterPro" id="IPR003439">
    <property type="entry name" value="ABC_transporter-like_ATP-bd"/>
</dbReference>
<dbReference type="Proteomes" id="UP001166585">
    <property type="component" value="Unassembled WGS sequence"/>
</dbReference>
<comment type="function">
    <text evidence="8">Part of the ABC transporter complex PotABCD involved in spermidine/putrescine import. Responsible for energy coupling to the transport system.</text>
</comment>
<evidence type="ECO:0000256" key="1">
    <source>
        <dbReference type="ARBA" id="ARBA00022448"/>
    </source>
</evidence>
<sequence length="391" mass="43568">MSTGVADKTQKTIGGIRRKFAPWTDPQATPLIRYQNVTKRFGEFVAIDNLSLDIYEREFFALLGPSGCGKTTLMRMLAGFEEPTSGQITLAGQDLVGTPPYKRQTNMMFQSYALFPHMSVWDNIAFGLRQDRMDKDAVANRVEEMLKLVKLSQFAKRKPHQLSGGQRQRVALARSLAKRPKVLLLDEPLGALDKKLREETQFELMDIQMELGMTFLIVTHDQEEAMTVADRIAVMNHGKLVQVSPPAVIYEQPASRYVAEFVGDVNILDAVIEAKVPGLVTLRAEAAPGMSFRVAQDCETQVGDTVALAFRPEKLRVELDPPADPTVNCLTGTIWDIGYLGDLSIYHVELANGQRIKAAKPNLTRMVERPITWEDKVYVSFAPDAGVVLKS</sequence>
<keyword evidence="4 8" id="KW-0547">Nucleotide-binding</keyword>
<dbReference type="Gene3D" id="2.40.50.100">
    <property type="match status" value="1"/>
</dbReference>
<reference evidence="10" key="1">
    <citation type="submission" date="2021-05" db="EMBL/GenBank/DDBJ databases">
        <authorList>
            <person name="Sun Q."/>
            <person name="Inoue M."/>
        </authorList>
    </citation>
    <scope>NUCLEOTIDE SEQUENCE</scope>
    <source>
        <strain evidence="10">VKM B-3255</strain>
    </source>
</reference>
<dbReference type="PANTHER" id="PTHR42781">
    <property type="entry name" value="SPERMIDINE/PUTRESCINE IMPORT ATP-BINDING PROTEIN POTA"/>
    <property type="match status" value="1"/>
</dbReference>